<dbReference type="RefSeq" id="WP_188166574.1">
    <property type="nucleotide sequence ID" value="NZ_JACVVX010000009.1"/>
</dbReference>
<comment type="caution">
    <text evidence="1">The sequence shown here is derived from an EMBL/GenBank/DDBJ whole genome shotgun (WGS) entry which is preliminary data.</text>
</comment>
<gene>
    <name evidence="1" type="ORF">ICI42_21090</name>
</gene>
<sequence>MTQRNPSQISDTAAASNSDDFITRVELTWVAKKIEHWIRFGRPSCEQLLHRSRKVVGFTPDTIFAFVRWASNDYGTIISRIDIVRAVGRAEVFQTLPFVRPGGEILLRIDGWPKVERVLHLIDAIEVMKLNPVDVAPDYWRHVHNRLTANQEPRAYTIEQHRAWLLRRRTQP</sequence>
<dbReference type="AlphaFoldDB" id="A0A8J6U070"/>
<protein>
    <submittedName>
        <fullName evidence="1">DUF2840 domain-containing protein</fullName>
    </submittedName>
</protein>
<name>A0A8J6U070_9HYPH</name>
<dbReference type="EMBL" id="JACVVX010000009">
    <property type="protein sequence ID" value="MBD0417144.1"/>
    <property type="molecule type" value="Genomic_DNA"/>
</dbReference>
<dbReference type="Proteomes" id="UP000643405">
    <property type="component" value="Unassembled WGS sequence"/>
</dbReference>
<dbReference type="InterPro" id="IPR021263">
    <property type="entry name" value="DUF2840"/>
</dbReference>
<proteinExistence type="predicted"/>
<keyword evidence="2" id="KW-1185">Reference proteome</keyword>
<organism evidence="1 2">
    <name type="scientific">Oryzicola mucosus</name>
    <dbReference type="NCBI Taxonomy" id="2767425"/>
    <lineage>
        <taxon>Bacteria</taxon>
        <taxon>Pseudomonadati</taxon>
        <taxon>Pseudomonadota</taxon>
        <taxon>Alphaproteobacteria</taxon>
        <taxon>Hyphomicrobiales</taxon>
        <taxon>Phyllobacteriaceae</taxon>
        <taxon>Oryzicola</taxon>
    </lineage>
</organism>
<reference evidence="1" key="1">
    <citation type="submission" date="2020-09" db="EMBL/GenBank/DDBJ databases">
        <title>Genome seq and assembly of Tianweitania sp.</title>
        <authorList>
            <person name="Chhetri G."/>
        </authorList>
    </citation>
    <scope>NUCLEOTIDE SEQUENCE</scope>
    <source>
        <strain evidence="1">Rool2</strain>
    </source>
</reference>
<evidence type="ECO:0000313" key="2">
    <source>
        <dbReference type="Proteomes" id="UP000643405"/>
    </source>
</evidence>
<dbReference type="Pfam" id="PF11000">
    <property type="entry name" value="DUF2840"/>
    <property type="match status" value="1"/>
</dbReference>
<evidence type="ECO:0000313" key="1">
    <source>
        <dbReference type="EMBL" id="MBD0417144.1"/>
    </source>
</evidence>
<accession>A0A8J6U070</accession>